<accession>A0A067C0Q2</accession>
<evidence type="ECO:0000313" key="1">
    <source>
        <dbReference type="EMBL" id="KDO20397.1"/>
    </source>
</evidence>
<name>A0A067C0Q2_SAPPC</name>
<dbReference type="Proteomes" id="UP000030745">
    <property type="component" value="Unassembled WGS sequence"/>
</dbReference>
<proteinExistence type="predicted"/>
<dbReference type="VEuPathDB" id="FungiDB:SPRG_13779"/>
<keyword evidence="2" id="KW-1185">Reference proteome</keyword>
<dbReference type="GeneID" id="24135635"/>
<dbReference type="KEGG" id="spar:SPRG_13779"/>
<protein>
    <submittedName>
        <fullName evidence="1">Uncharacterized protein</fullName>
    </submittedName>
</protein>
<dbReference type="EMBL" id="KK583314">
    <property type="protein sequence ID" value="KDO20397.1"/>
    <property type="molecule type" value="Genomic_DNA"/>
</dbReference>
<reference evidence="1 2" key="1">
    <citation type="journal article" date="2013" name="PLoS Genet.">
        <title>Distinctive expansion of potential virulence genes in the genome of the oomycete fish pathogen Saprolegnia parasitica.</title>
        <authorList>
            <person name="Jiang R.H."/>
            <person name="de Bruijn I."/>
            <person name="Haas B.J."/>
            <person name="Belmonte R."/>
            <person name="Lobach L."/>
            <person name="Christie J."/>
            <person name="van den Ackerveken G."/>
            <person name="Bottin A."/>
            <person name="Bulone V."/>
            <person name="Diaz-Moreno S.M."/>
            <person name="Dumas B."/>
            <person name="Fan L."/>
            <person name="Gaulin E."/>
            <person name="Govers F."/>
            <person name="Grenville-Briggs L.J."/>
            <person name="Horner N.R."/>
            <person name="Levin J.Z."/>
            <person name="Mammella M."/>
            <person name="Meijer H.J."/>
            <person name="Morris P."/>
            <person name="Nusbaum C."/>
            <person name="Oome S."/>
            <person name="Phillips A.J."/>
            <person name="van Rooyen D."/>
            <person name="Rzeszutek E."/>
            <person name="Saraiva M."/>
            <person name="Secombes C.J."/>
            <person name="Seidl M.F."/>
            <person name="Snel B."/>
            <person name="Stassen J.H."/>
            <person name="Sykes S."/>
            <person name="Tripathy S."/>
            <person name="van den Berg H."/>
            <person name="Vega-Arreguin J.C."/>
            <person name="Wawra S."/>
            <person name="Young S.K."/>
            <person name="Zeng Q."/>
            <person name="Dieguez-Uribeondo J."/>
            <person name="Russ C."/>
            <person name="Tyler B.M."/>
            <person name="van West P."/>
        </authorList>
    </citation>
    <scope>NUCLEOTIDE SEQUENCE [LARGE SCALE GENOMIC DNA]</scope>
    <source>
        <strain evidence="1 2">CBS 223.65</strain>
    </source>
</reference>
<sequence>MLEGRGVVECAVRAAFVARRVQKGEYVKMSVRSGSVHGADDAAFVSILLLRSGLVQEPRAVSQGEALEVGSEHAIDAIDAILEAQDDRRQRRRPVDTVGVRLIVTWLDMFNAFF</sequence>
<gene>
    <name evidence="1" type="ORF">SPRG_13779</name>
</gene>
<evidence type="ECO:0000313" key="2">
    <source>
        <dbReference type="Proteomes" id="UP000030745"/>
    </source>
</evidence>
<organism evidence="1 2">
    <name type="scientific">Saprolegnia parasitica (strain CBS 223.65)</name>
    <dbReference type="NCBI Taxonomy" id="695850"/>
    <lineage>
        <taxon>Eukaryota</taxon>
        <taxon>Sar</taxon>
        <taxon>Stramenopiles</taxon>
        <taxon>Oomycota</taxon>
        <taxon>Saprolegniomycetes</taxon>
        <taxon>Saprolegniales</taxon>
        <taxon>Saprolegniaceae</taxon>
        <taxon>Saprolegnia</taxon>
    </lineage>
</organism>
<dbReference type="RefSeq" id="XP_012208922.1">
    <property type="nucleotide sequence ID" value="XM_012353532.1"/>
</dbReference>
<dbReference type="AlphaFoldDB" id="A0A067C0Q2"/>